<organism evidence="1 2">
    <name type="scientific">Portunus trituberculatus</name>
    <name type="common">Swimming crab</name>
    <name type="synonym">Neptunus trituberculatus</name>
    <dbReference type="NCBI Taxonomy" id="210409"/>
    <lineage>
        <taxon>Eukaryota</taxon>
        <taxon>Metazoa</taxon>
        <taxon>Ecdysozoa</taxon>
        <taxon>Arthropoda</taxon>
        <taxon>Crustacea</taxon>
        <taxon>Multicrustacea</taxon>
        <taxon>Malacostraca</taxon>
        <taxon>Eumalacostraca</taxon>
        <taxon>Eucarida</taxon>
        <taxon>Decapoda</taxon>
        <taxon>Pleocyemata</taxon>
        <taxon>Brachyura</taxon>
        <taxon>Eubrachyura</taxon>
        <taxon>Portunoidea</taxon>
        <taxon>Portunidae</taxon>
        <taxon>Portuninae</taxon>
        <taxon>Portunus</taxon>
    </lineage>
</organism>
<dbReference type="EMBL" id="VSRR010025772">
    <property type="protein sequence ID" value="MPC67098.1"/>
    <property type="molecule type" value="Genomic_DNA"/>
</dbReference>
<comment type="caution">
    <text evidence="1">The sequence shown here is derived from an EMBL/GenBank/DDBJ whole genome shotgun (WGS) entry which is preliminary data.</text>
</comment>
<keyword evidence="2" id="KW-1185">Reference proteome</keyword>
<proteinExistence type="predicted"/>
<accession>A0A5B7HDW9</accession>
<evidence type="ECO:0000313" key="1">
    <source>
        <dbReference type="EMBL" id="MPC67098.1"/>
    </source>
</evidence>
<sequence>MPPVGIGLLRVSPKLSISSRTWRESRWQAIDQGFLYYSFWKSSANLFYVYPYNHHQLCWQLCGLGDA</sequence>
<protein>
    <submittedName>
        <fullName evidence="1">Uncharacterized protein</fullName>
    </submittedName>
</protein>
<dbReference type="Proteomes" id="UP000324222">
    <property type="component" value="Unassembled WGS sequence"/>
</dbReference>
<evidence type="ECO:0000313" key="2">
    <source>
        <dbReference type="Proteomes" id="UP000324222"/>
    </source>
</evidence>
<dbReference type="AlphaFoldDB" id="A0A5B7HDW9"/>
<name>A0A5B7HDW9_PORTR</name>
<gene>
    <name evidence="1" type="ORF">E2C01_061263</name>
</gene>
<reference evidence="1 2" key="1">
    <citation type="submission" date="2019-05" db="EMBL/GenBank/DDBJ databases">
        <title>Another draft genome of Portunus trituberculatus and its Hox gene families provides insights of decapod evolution.</title>
        <authorList>
            <person name="Jeong J.-H."/>
            <person name="Song I."/>
            <person name="Kim S."/>
            <person name="Choi T."/>
            <person name="Kim D."/>
            <person name="Ryu S."/>
            <person name="Kim W."/>
        </authorList>
    </citation>
    <scope>NUCLEOTIDE SEQUENCE [LARGE SCALE GENOMIC DNA]</scope>
    <source>
        <tissue evidence="1">Muscle</tissue>
    </source>
</reference>